<dbReference type="AlphaFoldDB" id="A0AAD4ICD1"/>
<organism evidence="2 3">
    <name type="scientific">Alternaria panax</name>
    <dbReference type="NCBI Taxonomy" id="48097"/>
    <lineage>
        <taxon>Eukaryota</taxon>
        <taxon>Fungi</taxon>
        <taxon>Dikarya</taxon>
        <taxon>Ascomycota</taxon>
        <taxon>Pezizomycotina</taxon>
        <taxon>Dothideomycetes</taxon>
        <taxon>Pleosporomycetidae</taxon>
        <taxon>Pleosporales</taxon>
        <taxon>Pleosporineae</taxon>
        <taxon>Pleosporaceae</taxon>
        <taxon>Alternaria</taxon>
        <taxon>Alternaria sect. Panax</taxon>
    </lineage>
</organism>
<feature type="compositionally biased region" description="Polar residues" evidence="1">
    <location>
        <begin position="400"/>
        <end position="415"/>
    </location>
</feature>
<protein>
    <submittedName>
        <fullName evidence="2">Uncharacterized protein</fullName>
    </submittedName>
</protein>
<dbReference type="Proteomes" id="UP001199106">
    <property type="component" value="Unassembled WGS sequence"/>
</dbReference>
<proteinExistence type="predicted"/>
<evidence type="ECO:0000313" key="3">
    <source>
        <dbReference type="Proteomes" id="UP001199106"/>
    </source>
</evidence>
<sequence>MSGLEIVAAVSAVVSAFHGGSELLKLVKQKRRARKVRDQVQQEWEEEQLQASLLTGEQQINLRYKQDQMELGDCVRIGDETARERLYHIALMLQAEIINSLKRAATNEVCVLKLHVLHEASTTKRRETLTTLDELKQRIYIARPMARQLRAISEDHAGVRQSSASAHTAQTHNHANMRSLSDNYTTTSFPPRMDLGDTRHSLTDYCQDRDIRNSTSISRSAYTLAQAADPNFSLALDGLRPDDRASIMRDIQHMISSYQGLGVETESRSSKGHIYSGAHPARRDTLTILNDRDSYEEPMQRPDRGLSQHFQEASPISGTTNTNRPLFPIEKEQHVYDYSYPPPNQYSQTGTATLYPRWSDTSSSAQSNTASLGPNSSNSSQGDQVRSQVSPHDKHDESHSGSPYSSPYVSANDRYTPSPIAPLAPSRPRPDAPSTGSSKHDANTPAHMPWPGSQQQRDPSPPLQYTPMVQYMLSQPCPQPIEENAVDISKSLHPQYRVTPPTERSTSSLRSNNDHQTTAYSPPAVAATPSKSGSTAISHPRHTSITRSIASTDSISSASIGVLPGRRMRDSIRSDTIQSGPAGGEKMMNGRPNKDNDYWGFCKGAWAVREDPKKGITVRTQPSGYYNTRQIWGCKSCTFTGDVFTAPHPTKKNKTVEIVDPRVKISMSGIRYRWIFLAKSHVRKKASDSSSNGDNFGCVLCLAQDKVTGVYGGTETLMNHIALTHVADMSEQTRKKVNCILGRVAKADEEFDINVPINKKAELMG</sequence>
<evidence type="ECO:0000256" key="1">
    <source>
        <dbReference type="SAM" id="MobiDB-lite"/>
    </source>
</evidence>
<feature type="compositionally biased region" description="Polar residues" evidence="1">
    <location>
        <begin position="359"/>
        <end position="390"/>
    </location>
</feature>
<name>A0AAD4ICD1_9PLEO</name>
<evidence type="ECO:0000313" key="2">
    <source>
        <dbReference type="EMBL" id="KAG9191912.1"/>
    </source>
</evidence>
<feature type="compositionally biased region" description="Polar residues" evidence="1">
    <location>
        <begin position="308"/>
        <end position="324"/>
    </location>
</feature>
<feature type="region of interest" description="Disordered" evidence="1">
    <location>
        <begin position="296"/>
        <end position="465"/>
    </location>
</feature>
<dbReference type="EMBL" id="JAANER010000003">
    <property type="protein sequence ID" value="KAG9191912.1"/>
    <property type="molecule type" value="Genomic_DNA"/>
</dbReference>
<gene>
    <name evidence="2" type="ORF">G6011_10646</name>
</gene>
<reference evidence="2" key="1">
    <citation type="submission" date="2021-07" db="EMBL/GenBank/DDBJ databases">
        <title>Genome Resource of American Ginseng Black Spot Pathogen Alternaria panax.</title>
        <authorList>
            <person name="Qiu C."/>
            <person name="Wang W."/>
            <person name="Liu Z."/>
        </authorList>
    </citation>
    <scope>NUCLEOTIDE SEQUENCE</scope>
    <source>
        <strain evidence="2">BNCC115425</strain>
    </source>
</reference>
<feature type="compositionally biased region" description="Basic and acidic residues" evidence="1">
    <location>
        <begin position="296"/>
        <end position="306"/>
    </location>
</feature>
<comment type="caution">
    <text evidence="2">The sequence shown here is derived from an EMBL/GenBank/DDBJ whole genome shotgun (WGS) entry which is preliminary data.</text>
</comment>
<feature type="compositionally biased region" description="Low complexity" evidence="1">
    <location>
        <begin position="545"/>
        <end position="560"/>
    </location>
</feature>
<accession>A0AAD4ICD1</accession>
<keyword evidence="3" id="KW-1185">Reference proteome</keyword>
<feature type="compositionally biased region" description="Polar residues" evidence="1">
    <location>
        <begin position="502"/>
        <end position="520"/>
    </location>
</feature>
<feature type="region of interest" description="Disordered" evidence="1">
    <location>
        <begin position="496"/>
        <end position="593"/>
    </location>
</feature>